<gene>
    <name evidence="1" type="ORF">PHYSODRAFT_524789</name>
</gene>
<proteinExistence type="predicted"/>
<dbReference type="InParanoid" id="G5A5V7"/>
<reference evidence="1 2" key="1">
    <citation type="journal article" date="2006" name="Science">
        <title>Phytophthora genome sequences uncover evolutionary origins and mechanisms of pathogenesis.</title>
        <authorList>
            <person name="Tyler B.M."/>
            <person name="Tripathy S."/>
            <person name="Zhang X."/>
            <person name="Dehal P."/>
            <person name="Jiang R.H."/>
            <person name="Aerts A."/>
            <person name="Arredondo F.D."/>
            <person name="Baxter L."/>
            <person name="Bensasson D."/>
            <person name="Beynon J.L."/>
            <person name="Chapman J."/>
            <person name="Damasceno C.M."/>
            <person name="Dorrance A.E."/>
            <person name="Dou D."/>
            <person name="Dickerman A.W."/>
            <person name="Dubchak I.L."/>
            <person name="Garbelotto M."/>
            <person name="Gijzen M."/>
            <person name="Gordon S.G."/>
            <person name="Govers F."/>
            <person name="Grunwald N.J."/>
            <person name="Huang W."/>
            <person name="Ivors K.L."/>
            <person name="Jones R.W."/>
            <person name="Kamoun S."/>
            <person name="Krampis K."/>
            <person name="Lamour K.H."/>
            <person name="Lee M.K."/>
            <person name="McDonald W.H."/>
            <person name="Medina M."/>
            <person name="Meijer H.J."/>
            <person name="Nordberg E.K."/>
            <person name="Maclean D.J."/>
            <person name="Ospina-Giraldo M.D."/>
            <person name="Morris P.F."/>
            <person name="Phuntumart V."/>
            <person name="Putnam N.H."/>
            <person name="Rash S."/>
            <person name="Rose J.K."/>
            <person name="Sakihama Y."/>
            <person name="Salamov A.A."/>
            <person name="Savidor A."/>
            <person name="Scheuring C.F."/>
            <person name="Smith B.M."/>
            <person name="Sobral B.W."/>
            <person name="Terry A."/>
            <person name="Torto-Alalibo T.A."/>
            <person name="Win J."/>
            <person name="Xu Z."/>
            <person name="Zhang H."/>
            <person name="Grigoriev I.V."/>
            <person name="Rokhsar D.S."/>
            <person name="Boore J.L."/>
        </authorList>
    </citation>
    <scope>NUCLEOTIDE SEQUENCE [LARGE SCALE GENOMIC DNA]</scope>
    <source>
        <strain evidence="1 2">P6497</strain>
    </source>
</reference>
<evidence type="ECO:0000313" key="2">
    <source>
        <dbReference type="Proteomes" id="UP000002640"/>
    </source>
</evidence>
<dbReference type="Proteomes" id="UP000002640">
    <property type="component" value="Unassembled WGS sequence"/>
</dbReference>
<evidence type="ECO:0000313" key="1">
    <source>
        <dbReference type="EMBL" id="EGZ08712.1"/>
    </source>
</evidence>
<feature type="non-terminal residue" evidence="1">
    <location>
        <position position="1"/>
    </location>
</feature>
<dbReference type="AlphaFoldDB" id="G5A5V7"/>
<protein>
    <submittedName>
        <fullName evidence="1">Uncharacterized protein</fullName>
    </submittedName>
</protein>
<organism evidence="1 2">
    <name type="scientific">Phytophthora sojae (strain P6497)</name>
    <name type="common">Soybean stem and root rot agent</name>
    <name type="synonym">Phytophthora megasperma f. sp. glycines</name>
    <dbReference type="NCBI Taxonomy" id="1094619"/>
    <lineage>
        <taxon>Eukaryota</taxon>
        <taxon>Sar</taxon>
        <taxon>Stramenopiles</taxon>
        <taxon>Oomycota</taxon>
        <taxon>Peronosporomycetes</taxon>
        <taxon>Peronosporales</taxon>
        <taxon>Peronosporaceae</taxon>
        <taxon>Phytophthora</taxon>
    </lineage>
</organism>
<dbReference type="RefSeq" id="XP_009535345.1">
    <property type="nucleotide sequence ID" value="XM_009537050.1"/>
</dbReference>
<dbReference type="KEGG" id="psoj:PHYSODRAFT_524789"/>
<sequence length="129" mass="14047">TAWLMLWPRKASAVSFMRSSTMDEISSGVKLLFSPLNSTSMRTLSSSPSLIVKGKCVASFLTTSSLKLRPMIRLASNTVLVALPAAWILAASPMRRSLSLKATHEGVVRLPSLLAMISTWPSFQTPTHE</sequence>
<accession>G5A5V7</accession>
<dbReference type="GeneID" id="20660807"/>
<keyword evidence="2" id="KW-1185">Reference proteome</keyword>
<dbReference type="EMBL" id="JH159160">
    <property type="protein sequence ID" value="EGZ08712.1"/>
    <property type="molecule type" value="Genomic_DNA"/>
</dbReference>
<name>G5A5V7_PHYSP</name>